<feature type="transmembrane region" description="Helical" evidence="1">
    <location>
        <begin position="80"/>
        <end position="102"/>
    </location>
</feature>
<protein>
    <submittedName>
        <fullName evidence="2">Uncharacterized protein</fullName>
    </submittedName>
</protein>
<evidence type="ECO:0000313" key="2">
    <source>
        <dbReference type="EMBL" id="GBG96910.1"/>
    </source>
</evidence>
<feature type="transmembrane region" description="Helical" evidence="1">
    <location>
        <begin position="20"/>
        <end position="44"/>
    </location>
</feature>
<keyword evidence="3" id="KW-1185">Reference proteome</keyword>
<comment type="caution">
    <text evidence="2">The sequence shown here is derived from an EMBL/GenBank/DDBJ whole genome shotgun (WGS) entry which is preliminary data.</text>
</comment>
<organism evidence="2 3">
    <name type="scientific">Lactococcus termiticola</name>
    <dbReference type="NCBI Taxonomy" id="2169526"/>
    <lineage>
        <taxon>Bacteria</taxon>
        <taxon>Bacillati</taxon>
        <taxon>Bacillota</taxon>
        <taxon>Bacilli</taxon>
        <taxon>Lactobacillales</taxon>
        <taxon>Streptococcaceae</taxon>
        <taxon>Lactococcus</taxon>
    </lineage>
</organism>
<sequence>MKERKLRVVPEGDGVLVKLFINKFIAFIGIIFSFIGALSILFYLPEILSGSFYLPLGGSRYWGMIGIDVHNKPLAWLVGFPFYTLIMFVLFFAAIYLILLLLKRPGILINAQGITKRRIRKSKLIAWKNISDIELKYGNSIYLKHNRGRSDVLKLRGRYEKRAKEEHLQLFNLLNHYFEKYKKKEKT</sequence>
<reference evidence="2 3" key="1">
    <citation type="journal article" date="2018" name="Genome Announc.">
        <title>Draft Genome Sequence of Lactococcus sp. Strain NtB2 (JCM 32569), Isolated from the Gut of the Higher Termite Nasutitermes takasagoensis.</title>
        <authorList>
            <person name="Noda S."/>
            <person name="Aihara C."/>
            <person name="Yuki M."/>
            <person name="Ohkuma M."/>
        </authorList>
    </citation>
    <scope>NUCLEOTIDE SEQUENCE [LARGE SCALE GENOMIC DNA]</scope>
    <source>
        <strain evidence="2 3">NtB2</strain>
    </source>
</reference>
<evidence type="ECO:0000256" key="1">
    <source>
        <dbReference type="SAM" id="Phobius"/>
    </source>
</evidence>
<dbReference type="AlphaFoldDB" id="A0A2R5HJS4"/>
<evidence type="ECO:0000313" key="3">
    <source>
        <dbReference type="Proteomes" id="UP000245021"/>
    </source>
</evidence>
<gene>
    <name evidence="2" type="ORF">NtB2_01045</name>
</gene>
<keyword evidence="1" id="KW-0812">Transmembrane</keyword>
<dbReference type="Proteomes" id="UP000245021">
    <property type="component" value="Unassembled WGS sequence"/>
</dbReference>
<dbReference type="EMBL" id="BFFO01000005">
    <property type="protein sequence ID" value="GBG96910.1"/>
    <property type="molecule type" value="Genomic_DNA"/>
</dbReference>
<proteinExistence type="predicted"/>
<keyword evidence="1" id="KW-1133">Transmembrane helix</keyword>
<keyword evidence="1" id="KW-0472">Membrane</keyword>
<accession>A0A2R5HJS4</accession>
<name>A0A2R5HJS4_9LACT</name>